<gene>
    <name evidence="2" type="ORF">H9982_06170</name>
</gene>
<comment type="caution">
    <text evidence="2">The sequence shown here is derived from an EMBL/GenBank/DDBJ whole genome shotgun (WGS) entry which is preliminary data.</text>
</comment>
<dbReference type="AlphaFoldDB" id="A0A9D2AQV0"/>
<dbReference type="EMBL" id="DXFB01000158">
    <property type="protein sequence ID" value="HIX45789.1"/>
    <property type="molecule type" value="Genomic_DNA"/>
</dbReference>
<keyword evidence="1" id="KW-0732">Signal</keyword>
<sequence>MRYFVYSIAVIMLLLCSCESGSNSSKKESDVSLEHLPNTWVIRSYDTATQMGTGTHTTTTTLDGDFTVSLYDDLLFTLSGDGTMLAEGTFSIDMAQLKLELKEYSLLPEAQPEGIDETLVELITSHPLHIETLDENSFSLSLKYSDNVTITAYLAKTSAPAIAGSWLVTHIEGATPFTIDESSSITFADNGTFAAAIPGATSSATGTYTYTQRTHTLLAACNGDTLACDAVCSEHSLRITPQEQHDYAIYLTR</sequence>
<feature type="chain" id="PRO_5038647473" description="Lipocalin-like domain-containing protein" evidence="1">
    <location>
        <begin position="23"/>
        <end position="253"/>
    </location>
</feature>
<protein>
    <recommendedName>
        <fullName evidence="4">Lipocalin-like domain-containing protein</fullName>
    </recommendedName>
</protein>
<reference evidence="2" key="2">
    <citation type="submission" date="2021-04" db="EMBL/GenBank/DDBJ databases">
        <authorList>
            <person name="Gilroy R."/>
        </authorList>
    </citation>
    <scope>NUCLEOTIDE SEQUENCE</scope>
    <source>
        <strain evidence="2">ChiHjej12B11-16260</strain>
    </source>
</reference>
<evidence type="ECO:0000313" key="2">
    <source>
        <dbReference type="EMBL" id="HIX45789.1"/>
    </source>
</evidence>
<name>A0A9D2AQV0_9BACT</name>
<accession>A0A9D2AQV0</accession>
<organism evidence="2 3">
    <name type="scientific">Candidatus Barnesiella excrementipullorum</name>
    <dbReference type="NCBI Taxonomy" id="2838479"/>
    <lineage>
        <taxon>Bacteria</taxon>
        <taxon>Pseudomonadati</taxon>
        <taxon>Bacteroidota</taxon>
        <taxon>Bacteroidia</taxon>
        <taxon>Bacteroidales</taxon>
        <taxon>Barnesiellaceae</taxon>
        <taxon>Barnesiella</taxon>
    </lineage>
</organism>
<evidence type="ECO:0000256" key="1">
    <source>
        <dbReference type="SAM" id="SignalP"/>
    </source>
</evidence>
<proteinExistence type="predicted"/>
<reference evidence="2" key="1">
    <citation type="journal article" date="2021" name="PeerJ">
        <title>Extensive microbial diversity within the chicken gut microbiome revealed by metagenomics and culture.</title>
        <authorList>
            <person name="Gilroy R."/>
            <person name="Ravi A."/>
            <person name="Getino M."/>
            <person name="Pursley I."/>
            <person name="Horton D.L."/>
            <person name="Alikhan N.F."/>
            <person name="Baker D."/>
            <person name="Gharbi K."/>
            <person name="Hall N."/>
            <person name="Watson M."/>
            <person name="Adriaenssens E.M."/>
            <person name="Foster-Nyarko E."/>
            <person name="Jarju S."/>
            <person name="Secka A."/>
            <person name="Antonio M."/>
            <person name="Oren A."/>
            <person name="Chaudhuri R.R."/>
            <person name="La Ragione R."/>
            <person name="Hildebrand F."/>
            <person name="Pallen M.J."/>
        </authorList>
    </citation>
    <scope>NUCLEOTIDE SEQUENCE</scope>
    <source>
        <strain evidence="2">ChiHjej12B11-16260</strain>
    </source>
</reference>
<dbReference type="Proteomes" id="UP000824246">
    <property type="component" value="Unassembled WGS sequence"/>
</dbReference>
<dbReference type="PROSITE" id="PS51257">
    <property type="entry name" value="PROKAR_LIPOPROTEIN"/>
    <property type="match status" value="1"/>
</dbReference>
<feature type="signal peptide" evidence="1">
    <location>
        <begin position="1"/>
        <end position="22"/>
    </location>
</feature>
<evidence type="ECO:0000313" key="3">
    <source>
        <dbReference type="Proteomes" id="UP000824246"/>
    </source>
</evidence>
<evidence type="ECO:0008006" key="4">
    <source>
        <dbReference type="Google" id="ProtNLM"/>
    </source>
</evidence>